<protein>
    <submittedName>
        <fullName evidence="1">Uncharacterized protein</fullName>
    </submittedName>
</protein>
<gene>
    <name evidence="1" type="ORF">MMSR116_29345</name>
</gene>
<organism evidence="1 2">
    <name type="scientific">Methylobacterium mesophilicum SR1.6/6</name>
    <dbReference type="NCBI Taxonomy" id="908290"/>
    <lineage>
        <taxon>Bacteria</taxon>
        <taxon>Pseudomonadati</taxon>
        <taxon>Pseudomonadota</taxon>
        <taxon>Alphaproteobacteria</taxon>
        <taxon>Hyphomicrobiales</taxon>
        <taxon>Methylobacteriaceae</taxon>
        <taxon>Methylobacterium</taxon>
    </lineage>
</organism>
<name>A0A6B9FU40_9HYPH</name>
<reference evidence="1 2" key="1">
    <citation type="journal article" date="2012" name="Genet. Mol. Biol.">
        <title>Analysis of 16S rRNA and mxaF genes revealing insights into Methylobacterium niche-specific plant association.</title>
        <authorList>
            <person name="Dourado M.N."/>
            <person name="Andreote F.D."/>
            <person name="Dini-Andreote F."/>
            <person name="Conti R."/>
            <person name="Araujo J.M."/>
            <person name="Araujo W.L."/>
        </authorList>
    </citation>
    <scope>NUCLEOTIDE SEQUENCE [LARGE SCALE GENOMIC DNA]</scope>
    <source>
        <strain evidence="1 2">SR1.6/6</strain>
    </source>
</reference>
<proteinExistence type="predicted"/>
<dbReference type="OrthoDB" id="8002388at2"/>
<evidence type="ECO:0000313" key="1">
    <source>
        <dbReference type="EMBL" id="QGY05542.1"/>
    </source>
</evidence>
<accession>A0A6B9FU40</accession>
<reference evidence="1 2" key="2">
    <citation type="journal article" date="2013" name="Genome Announc.">
        <title>Draft Genome Sequence of Methylobacterium mesophilicum Strain SR1.6/6, Isolated from Citrus sinensis.</title>
        <authorList>
            <person name="Marinho Almeida D."/>
            <person name="Dini-Andreote F."/>
            <person name="Camargo Neves A.A."/>
            <person name="Juca Ramos R.T."/>
            <person name="Andreote F.D."/>
            <person name="Carneiro A.R."/>
            <person name="Oliveira de Souza Lima A."/>
            <person name="Caracciolo Gomes de Sa P.H."/>
            <person name="Ribeiro Barbosa M.S."/>
            <person name="Araujo W.L."/>
            <person name="Silva A."/>
        </authorList>
    </citation>
    <scope>NUCLEOTIDE SEQUENCE [LARGE SCALE GENOMIC DNA]</scope>
    <source>
        <strain evidence="1 2">SR1.6/6</strain>
    </source>
</reference>
<dbReference type="KEGG" id="mmes:MMSR116_29345"/>
<evidence type="ECO:0000313" key="2">
    <source>
        <dbReference type="Proteomes" id="UP000012488"/>
    </source>
</evidence>
<dbReference type="AlphaFoldDB" id="A0A6B9FU40"/>
<sequence length="71" mass="7809">MTKSKRKAYLVSVTQRREAVRVYAVLATTADEALEAIALSAPPRARLEIVGGLSRDMARRMGLKPGELRLV</sequence>
<dbReference type="EMBL" id="CP043538">
    <property type="protein sequence ID" value="QGY05542.1"/>
    <property type="molecule type" value="Genomic_DNA"/>
</dbReference>
<dbReference type="Proteomes" id="UP000012488">
    <property type="component" value="Chromosome"/>
</dbReference>